<gene>
    <name evidence="4" type="ORF">bsdtb5_04400</name>
</gene>
<feature type="domain" description="PurM-like C-terminal" evidence="3">
    <location>
        <begin position="192"/>
        <end position="344"/>
    </location>
</feature>
<dbReference type="SUPFAM" id="SSF56042">
    <property type="entry name" value="PurM C-terminal domain-like"/>
    <property type="match status" value="1"/>
</dbReference>
<dbReference type="Pfam" id="PF02769">
    <property type="entry name" value="AIRS_C"/>
    <property type="match status" value="1"/>
</dbReference>
<sequence length="380" mass="41530">MYGKKGRHIGILSACETKFHIELVAVTTYENRSVINGTNKMKVGKIPETVLKRSVFKQIRHRREEVLVRPGVGKDCTALKLKEGEVIVLSTDPITGALHDIGTLAVHITANDIASSGAELIGIMLTIILPDGARESDLRDMMKEIESVCESLNIEVIGGHTEVSAAVNQPIVTVTGVGKILESEMIKPKSVKPGDDIIMTKWAGLEGTAIIAAEKESELLSKYTSGFIDGAKKFISHLSIVKEAEIAKRVGVNAMHDITEGGVYGALWEIAESSNVGVEIDLKKIPIKQETVEICEFYDLNPYLLISSGCLLIATDQGNELIRELEKAGISGTIIGKVTKGHERIVMNDDEVRYLEPPKSDELYKVERGQIDERENLSSN</sequence>
<dbReference type="Gene3D" id="3.30.1330.10">
    <property type="entry name" value="PurM-like, N-terminal domain"/>
    <property type="match status" value="1"/>
</dbReference>
<dbReference type="PANTHER" id="PTHR30303:SF4">
    <property type="entry name" value="HYDROGENASE EXPRESSION_FORMATION PROTEIN HYPE"/>
    <property type="match status" value="1"/>
</dbReference>
<evidence type="ECO:0000259" key="3">
    <source>
        <dbReference type="Pfam" id="PF02769"/>
    </source>
</evidence>
<dbReference type="Gene3D" id="3.90.650.10">
    <property type="entry name" value="PurM-like C-terminal domain"/>
    <property type="match status" value="1"/>
</dbReference>
<dbReference type="InterPro" id="IPR036676">
    <property type="entry name" value="PurM-like_C_sf"/>
</dbReference>
<dbReference type="CDD" id="cd06061">
    <property type="entry name" value="PurM-like1"/>
    <property type="match status" value="1"/>
</dbReference>
<proteinExistence type="inferred from homology"/>
<dbReference type="KEGG" id="ahb:bsdtb5_04400"/>
<dbReference type="EMBL" id="AP024169">
    <property type="protein sequence ID" value="BCN29145.1"/>
    <property type="molecule type" value="Genomic_DNA"/>
</dbReference>
<keyword evidence="5" id="KW-1185">Reference proteome</keyword>
<evidence type="ECO:0000313" key="4">
    <source>
        <dbReference type="EMBL" id="BCN29145.1"/>
    </source>
</evidence>
<dbReference type="SUPFAM" id="SSF55326">
    <property type="entry name" value="PurM N-terminal domain-like"/>
    <property type="match status" value="1"/>
</dbReference>
<evidence type="ECO:0000259" key="2">
    <source>
        <dbReference type="Pfam" id="PF00586"/>
    </source>
</evidence>
<comment type="similarity">
    <text evidence="1">Belongs to the HypE family.</text>
</comment>
<dbReference type="AlphaFoldDB" id="A0A7R7EI43"/>
<name>A0A7R7EI43_9FIRM</name>
<dbReference type="InterPro" id="IPR010918">
    <property type="entry name" value="PurM-like_C_dom"/>
</dbReference>
<evidence type="ECO:0000256" key="1">
    <source>
        <dbReference type="ARBA" id="ARBA00006243"/>
    </source>
</evidence>
<dbReference type="Proteomes" id="UP000595897">
    <property type="component" value="Chromosome"/>
</dbReference>
<dbReference type="InterPro" id="IPR036921">
    <property type="entry name" value="PurM-like_N_sf"/>
</dbReference>
<dbReference type="InterPro" id="IPR011854">
    <property type="entry name" value="HypE"/>
</dbReference>
<feature type="domain" description="PurM-like N-terminal" evidence="2">
    <location>
        <begin position="73"/>
        <end position="180"/>
    </location>
</feature>
<reference evidence="4 5" key="1">
    <citation type="submission" date="2020-11" db="EMBL/GenBank/DDBJ databases">
        <title>Draft genome sequencing of a Lachnospiraceae strain isolated from anoxic soil subjected to BSD treatment.</title>
        <authorList>
            <person name="Uek A."/>
            <person name="Tonouchi A."/>
        </authorList>
    </citation>
    <scope>NUCLEOTIDE SEQUENCE [LARGE SCALE GENOMIC DNA]</scope>
    <source>
        <strain evidence="4 5">TB5</strain>
    </source>
</reference>
<dbReference type="Pfam" id="PF00586">
    <property type="entry name" value="AIRS"/>
    <property type="match status" value="1"/>
</dbReference>
<dbReference type="InterPro" id="IPR016188">
    <property type="entry name" value="PurM-like_N"/>
</dbReference>
<protein>
    <submittedName>
        <fullName evidence="4">Hydrogenase</fullName>
    </submittedName>
</protein>
<evidence type="ECO:0000313" key="5">
    <source>
        <dbReference type="Proteomes" id="UP000595897"/>
    </source>
</evidence>
<dbReference type="PIRSF" id="PIRSF005644">
    <property type="entry name" value="Hdrgns_mtr_HypE"/>
    <property type="match status" value="1"/>
</dbReference>
<dbReference type="PANTHER" id="PTHR30303">
    <property type="entry name" value="HYDROGENASE ISOENZYMES FORMATION PROTEIN HYPE"/>
    <property type="match status" value="1"/>
</dbReference>
<dbReference type="GO" id="GO:0051604">
    <property type="term" value="P:protein maturation"/>
    <property type="evidence" value="ECO:0007669"/>
    <property type="project" value="TreeGrafter"/>
</dbReference>
<accession>A0A7R7EI43</accession>
<organism evidence="4 5">
    <name type="scientific">Anaeromicropila herbilytica</name>
    <dbReference type="NCBI Taxonomy" id="2785025"/>
    <lineage>
        <taxon>Bacteria</taxon>
        <taxon>Bacillati</taxon>
        <taxon>Bacillota</taxon>
        <taxon>Clostridia</taxon>
        <taxon>Lachnospirales</taxon>
        <taxon>Lachnospiraceae</taxon>
        <taxon>Anaeromicropila</taxon>
    </lineage>
</organism>